<reference evidence="2" key="1">
    <citation type="submission" date="2021-01" db="EMBL/GenBank/DDBJ databases">
        <title>Whole genome shotgun sequence of Actinoplanes siamensis NBRC 109076.</title>
        <authorList>
            <person name="Komaki H."/>
            <person name="Tamura T."/>
        </authorList>
    </citation>
    <scope>NUCLEOTIDE SEQUENCE</scope>
    <source>
        <strain evidence="2">NBRC 109076</strain>
    </source>
</reference>
<dbReference type="SUPFAM" id="SSF48452">
    <property type="entry name" value="TPR-like"/>
    <property type="match status" value="1"/>
</dbReference>
<dbReference type="AlphaFoldDB" id="A0A919N3P1"/>
<feature type="region of interest" description="Disordered" evidence="1">
    <location>
        <begin position="310"/>
        <end position="377"/>
    </location>
</feature>
<feature type="compositionally biased region" description="Gly residues" evidence="1">
    <location>
        <begin position="137"/>
        <end position="146"/>
    </location>
</feature>
<gene>
    <name evidence="2" type="ORF">Asi03nite_13020</name>
</gene>
<dbReference type="EMBL" id="BOMW01000013">
    <property type="protein sequence ID" value="GIF03764.1"/>
    <property type="molecule type" value="Genomic_DNA"/>
</dbReference>
<name>A0A919N3P1_9ACTN</name>
<protein>
    <recommendedName>
        <fullName evidence="4">Tetratricopeptide repeat protein</fullName>
    </recommendedName>
</protein>
<feature type="compositionally biased region" description="Basic and acidic residues" evidence="1">
    <location>
        <begin position="324"/>
        <end position="334"/>
    </location>
</feature>
<dbReference type="InterPro" id="IPR019734">
    <property type="entry name" value="TPR_rpt"/>
</dbReference>
<sequence length="377" mass="39566">MAEIYRSANAAGTIAAAENERGEMLRRAGRPGEAAAHFERALETLAGVKEPDPGTHSAILNNLALTAYAQGDFARARRCLVRSLAVGPLVGDPVGRAITYDNLGVVEVELSRRAAPGGGDKGTPPGDAPAGHAQAGPDGGGGGNGHLGEDGRGVRRRPSEADTHLREAERYFAAAERLFRSVLPEAVDDYLRSVLNRADAAEMRSDAERMDRLTRHAAEVAAHHAIAPENALEAVTMRGDFLYRRGGHPRAAVELMTARLPALLPECPLDRHTAALHTLLAAATATGDPALIEDVAARIAEIGGTAAGTEATTVRTKATNAGPAHRDITERGHPTNETSHGRHARAERGRGTNETAGPKPEGTPAGPKNPAKITARR</sequence>
<comment type="caution">
    <text evidence="2">The sequence shown here is derived from an EMBL/GenBank/DDBJ whole genome shotgun (WGS) entry which is preliminary data.</text>
</comment>
<feature type="region of interest" description="Disordered" evidence="1">
    <location>
        <begin position="114"/>
        <end position="163"/>
    </location>
</feature>
<evidence type="ECO:0000313" key="2">
    <source>
        <dbReference type="EMBL" id="GIF03764.1"/>
    </source>
</evidence>
<dbReference type="InterPro" id="IPR011990">
    <property type="entry name" value="TPR-like_helical_dom_sf"/>
</dbReference>
<dbReference type="Proteomes" id="UP000629619">
    <property type="component" value="Unassembled WGS sequence"/>
</dbReference>
<evidence type="ECO:0000256" key="1">
    <source>
        <dbReference type="SAM" id="MobiDB-lite"/>
    </source>
</evidence>
<feature type="compositionally biased region" description="Low complexity" evidence="1">
    <location>
        <begin position="122"/>
        <end position="136"/>
    </location>
</feature>
<dbReference type="Gene3D" id="1.25.40.10">
    <property type="entry name" value="Tetratricopeptide repeat domain"/>
    <property type="match status" value="1"/>
</dbReference>
<proteinExistence type="predicted"/>
<feature type="compositionally biased region" description="Basic and acidic residues" evidence="1">
    <location>
        <begin position="147"/>
        <end position="163"/>
    </location>
</feature>
<organism evidence="2 3">
    <name type="scientific">Actinoplanes siamensis</name>
    <dbReference type="NCBI Taxonomy" id="1223317"/>
    <lineage>
        <taxon>Bacteria</taxon>
        <taxon>Bacillati</taxon>
        <taxon>Actinomycetota</taxon>
        <taxon>Actinomycetes</taxon>
        <taxon>Micromonosporales</taxon>
        <taxon>Micromonosporaceae</taxon>
        <taxon>Actinoplanes</taxon>
    </lineage>
</organism>
<accession>A0A919N3P1</accession>
<evidence type="ECO:0008006" key="4">
    <source>
        <dbReference type="Google" id="ProtNLM"/>
    </source>
</evidence>
<keyword evidence="3" id="KW-1185">Reference proteome</keyword>
<dbReference type="Pfam" id="PF13424">
    <property type="entry name" value="TPR_12"/>
    <property type="match status" value="1"/>
</dbReference>
<dbReference type="SMART" id="SM00028">
    <property type="entry name" value="TPR"/>
    <property type="match status" value="2"/>
</dbReference>
<dbReference type="RefSeq" id="WP_203677472.1">
    <property type="nucleotide sequence ID" value="NZ_BOMW01000013.1"/>
</dbReference>
<evidence type="ECO:0000313" key="3">
    <source>
        <dbReference type="Proteomes" id="UP000629619"/>
    </source>
</evidence>